<gene>
    <name evidence="3" type="ORF">ACE5LO_07420</name>
</gene>
<dbReference type="Pfam" id="PF00293">
    <property type="entry name" value="NUDIX"/>
    <property type="match status" value="1"/>
</dbReference>
<dbReference type="GO" id="GO:0016787">
    <property type="term" value="F:hydrolase activity"/>
    <property type="evidence" value="ECO:0007669"/>
    <property type="project" value="UniProtKB-KW"/>
</dbReference>
<dbReference type="PROSITE" id="PS51462">
    <property type="entry name" value="NUDIX"/>
    <property type="match status" value="1"/>
</dbReference>
<keyword evidence="3" id="KW-0378">Hydrolase</keyword>
<dbReference type="PANTHER" id="PTHR43736:SF1">
    <property type="entry name" value="DIHYDRONEOPTERIN TRIPHOSPHATE DIPHOSPHATASE"/>
    <property type="match status" value="1"/>
</dbReference>
<comment type="similarity">
    <text evidence="1">Belongs to the Nudix hydrolase family.</text>
</comment>
<name>A0ABV5BY91_9BACL</name>
<dbReference type="CDD" id="cd02883">
    <property type="entry name" value="NUDIX_Hydrolase"/>
    <property type="match status" value="1"/>
</dbReference>
<evidence type="ECO:0000313" key="4">
    <source>
        <dbReference type="Proteomes" id="UP001580430"/>
    </source>
</evidence>
<organism evidence="3 4">
    <name type="scientific">Paenibacillus medicaginis</name>
    <dbReference type="NCBI Taxonomy" id="1470560"/>
    <lineage>
        <taxon>Bacteria</taxon>
        <taxon>Bacillati</taxon>
        <taxon>Bacillota</taxon>
        <taxon>Bacilli</taxon>
        <taxon>Bacillales</taxon>
        <taxon>Paenibacillaceae</taxon>
        <taxon>Paenibacillus</taxon>
    </lineage>
</organism>
<dbReference type="EMBL" id="JBHIRY010000005">
    <property type="protein sequence ID" value="MFB5760222.1"/>
    <property type="molecule type" value="Genomic_DNA"/>
</dbReference>
<proteinExistence type="inferred from homology"/>
<comment type="caution">
    <text evidence="3">The sequence shown here is derived from an EMBL/GenBank/DDBJ whole genome shotgun (WGS) entry which is preliminary data.</text>
</comment>
<sequence>MFIVNVEGAILQQDKWLLIKRSSKEEHAGGTLSLVGGKADLEGVSTEILERTVRREIFEEVGIEIAEAVQFLYSSSFVLDDGRPVINIVFLCEYGQGTAYPKSPDEVDEVLWMTTDEIMNHPDAPPWTKESISRAEQHLKAVLQQHDRTKK</sequence>
<dbReference type="PANTHER" id="PTHR43736">
    <property type="entry name" value="ADP-RIBOSE PYROPHOSPHATASE"/>
    <property type="match status" value="1"/>
</dbReference>
<feature type="domain" description="Nudix hydrolase" evidence="2">
    <location>
        <begin position="1"/>
        <end position="136"/>
    </location>
</feature>
<dbReference type="Gene3D" id="3.90.79.10">
    <property type="entry name" value="Nucleoside Triphosphate Pyrophosphohydrolase"/>
    <property type="match status" value="1"/>
</dbReference>
<dbReference type="RefSeq" id="WP_375519397.1">
    <property type="nucleotide sequence ID" value="NZ_JBHIRY010000005.1"/>
</dbReference>
<accession>A0ABV5BY91</accession>
<dbReference type="InterPro" id="IPR000086">
    <property type="entry name" value="NUDIX_hydrolase_dom"/>
</dbReference>
<evidence type="ECO:0000259" key="2">
    <source>
        <dbReference type="PROSITE" id="PS51462"/>
    </source>
</evidence>
<dbReference type="InterPro" id="IPR015797">
    <property type="entry name" value="NUDIX_hydrolase-like_dom_sf"/>
</dbReference>
<dbReference type="Proteomes" id="UP001580430">
    <property type="component" value="Unassembled WGS sequence"/>
</dbReference>
<evidence type="ECO:0000313" key="3">
    <source>
        <dbReference type="EMBL" id="MFB5760222.1"/>
    </source>
</evidence>
<dbReference type="EC" id="3.6.-.-" evidence="3"/>
<keyword evidence="4" id="KW-1185">Reference proteome</keyword>
<dbReference type="SUPFAM" id="SSF55811">
    <property type="entry name" value="Nudix"/>
    <property type="match status" value="1"/>
</dbReference>
<evidence type="ECO:0000256" key="1">
    <source>
        <dbReference type="ARBA" id="ARBA00005582"/>
    </source>
</evidence>
<reference evidence="3 4" key="1">
    <citation type="submission" date="2024-09" db="EMBL/GenBank/DDBJ databases">
        <title>Paenibacillus zeirhizospherea sp. nov., isolated from surface of the maize (Zea mays) roots in a horticulture field, Hungary.</title>
        <authorList>
            <person name="Marton D."/>
            <person name="Farkas M."/>
            <person name="Bedics A."/>
            <person name="Toth E."/>
            <person name="Tancsics A."/>
            <person name="Boka K."/>
            <person name="Marati G."/>
            <person name="Kriszt B."/>
            <person name="Cserhati M."/>
        </authorList>
    </citation>
    <scope>NUCLEOTIDE SEQUENCE [LARGE SCALE GENOMIC DNA]</scope>
    <source>
        <strain evidence="3 4">JCM 18446</strain>
    </source>
</reference>
<protein>
    <submittedName>
        <fullName evidence="3">NUDIX hydrolase</fullName>
        <ecNumber evidence="3">3.6.-.-</ecNumber>
    </submittedName>
</protein>